<organism evidence="1 2">
    <name type="scientific">Dallia pectoralis</name>
    <name type="common">Alaska blackfish</name>
    <dbReference type="NCBI Taxonomy" id="75939"/>
    <lineage>
        <taxon>Eukaryota</taxon>
        <taxon>Metazoa</taxon>
        <taxon>Chordata</taxon>
        <taxon>Craniata</taxon>
        <taxon>Vertebrata</taxon>
        <taxon>Euteleostomi</taxon>
        <taxon>Actinopterygii</taxon>
        <taxon>Neopterygii</taxon>
        <taxon>Teleostei</taxon>
        <taxon>Protacanthopterygii</taxon>
        <taxon>Esociformes</taxon>
        <taxon>Umbridae</taxon>
        <taxon>Dallia</taxon>
    </lineage>
</organism>
<name>A0ACC2GH29_DALPE</name>
<dbReference type="EMBL" id="CM055740">
    <property type="protein sequence ID" value="KAJ8002974.1"/>
    <property type="molecule type" value="Genomic_DNA"/>
</dbReference>
<proteinExistence type="predicted"/>
<gene>
    <name evidence="1" type="ORF">DPEC_G00164520</name>
</gene>
<evidence type="ECO:0000313" key="2">
    <source>
        <dbReference type="Proteomes" id="UP001157502"/>
    </source>
</evidence>
<accession>A0ACC2GH29</accession>
<sequence length="257" mass="28303">MLNVRIGKRMRRTNGVKCLLTIIAGIAILFFAFFLIMQSQTLEHSLSWSEWFPGSVWLQGPKGSKENFSRSGTAVNPCGIPKPCLAGNFSFLIFTGAANAVGPKICIENKLVMGAEKQNTGAGINIAVVNGKTGAVIKTDYFDMYGGEVEPLIEFLKSIETGSVVLMATFDDPASKLNEEAKQLIRQLGSSVIDTLGFRDNWVFVGGKAAEGANIKSTLEKHIKNIKEQNKYDDWPEMIELEGCIPYFLNDSNQTHW</sequence>
<keyword evidence="2" id="KW-1185">Reference proteome</keyword>
<comment type="caution">
    <text evidence="1">The sequence shown here is derived from an EMBL/GenBank/DDBJ whole genome shotgun (WGS) entry which is preliminary data.</text>
</comment>
<protein>
    <submittedName>
        <fullName evidence="1">Uncharacterized protein</fullName>
    </submittedName>
</protein>
<dbReference type="Proteomes" id="UP001157502">
    <property type="component" value="Chromosome 13"/>
</dbReference>
<evidence type="ECO:0000313" key="1">
    <source>
        <dbReference type="EMBL" id="KAJ8002974.1"/>
    </source>
</evidence>
<reference evidence="1" key="1">
    <citation type="submission" date="2021-05" db="EMBL/GenBank/DDBJ databases">
        <authorList>
            <person name="Pan Q."/>
            <person name="Jouanno E."/>
            <person name="Zahm M."/>
            <person name="Klopp C."/>
            <person name="Cabau C."/>
            <person name="Louis A."/>
            <person name="Berthelot C."/>
            <person name="Parey E."/>
            <person name="Roest Crollius H."/>
            <person name="Montfort J."/>
            <person name="Robinson-Rechavi M."/>
            <person name="Bouchez O."/>
            <person name="Lampietro C."/>
            <person name="Lopez Roques C."/>
            <person name="Donnadieu C."/>
            <person name="Postlethwait J."/>
            <person name="Bobe J."/>
            <person name="Dillon D."/>
            <person name="Chandos A."/>
            <person name="von Hippel F."/>
            <person name="Guiguen Y."/>
        </authorList>
    </citation>
    <scope>NUCLEOTIDE SEQUENCE</scope>
    <source>
        <strain evidence="1">YG-Jan2019</strain>
    </source>
</reference>